<feature type="non-terminal residue" evidence="1">
    <location>
        <position position="113"/>
    </location>
</feature>
<proteinExistence type="predicted"/>
<gene>
    <name evidence="1" type="ORF">METZ01_LOCUS262863</name>
</gene>
<organism evidence="1">
    <name type="scientific">marine metagenome</name>
    <dbReference type="NCBI Taxonomy" id="408172"/>
    <lineage>
        <taxon>unclassified sequences</taxon>
        <taxon>metagenomes</taxon>
        <taxon>ecological metagenomes</taxon>
    </lineage>
</organism>
<sequence>MASRDNLYIIDNSEDLSSGFHYLNEWCDLATSFDIATGFFEIGALLELDGQWQKLDKIRILMGGEVTYRTNKALLDAIRARAEQNLDASLEAEKETNPFLEGVEAVVEALASG</sequence>
<evidence type="ECO:0000313" key="1">
    <source>
        <dbReference type="EMBL" id="SVC10009.1"/>
    </source>
</evidence>
<protein>
    <submittedName>
        <fullName evidence="1">Uncharacterized protein</fullName>
    </submittedName>
</protein>
<name>A0A382JEC2_9ZZZZ</name>
<reference evidence="1" key="1">
    <citation type="submission" date="2018-05" db="EMBL/GenBank/DDBJ databases">
        <authorList>
            <person name="Lanie J.A."/>
            <person name="Ng W.-L."/>
            <person name="Kazmierczak K.M."/>
            <person name="Andrzejewski T.M."/>
            <person name="Davidsen T.M."/>
            <person name="Wayne K.J."/>
            <person name="Tettelin H."/>
            <person name="Glass J.I."/>
            <person name="Rusch D."/>
            <person name="Podicherti R."/>
            <person name="Tsui H.-C.T."/>
            <person name="Winkler M.E."/>
        </authorList>
    </citation>
    <scope>NUCLEOTIDE SEQUENCE</scope>
</reference>
<dbReference type="EMBL" id="UINC01073539">
    <property type="protein sequence ID" value="SVC10009.1"/>
    <property type="molecule type" value="Genomic_DNA"/>
</dbReference>
<dbReference type="AlphaFoldDB" id="A0A382JEC2"/>
<accession>A0A382JEC2</accession>